<keyword evidence="2" id="KW-1185">Reference proteome</keyword>
<reference evidence="1 2" key="1">
    <citation type="submission" date="2020-05" db="EMBL/GenBank/DDBJ databases">
        <title>Ramlibacter rhizophilus sp. nov., isolated from rhizosphere soil of national flower Mugunghwa from South Korea.</title>
        <authorList>
            <person name="Zheng-Fei Y."/>
            <person name="Huan T."/>
        </authorList>
    </citation>
    <scope>NUCLEOTIDE SEQUENCE [LARGE SCALE GENOMIC DNA]</scope>
    <source>
        <strain evidence="1 2">H242</strain>
    </source>
</reference>
<gene>
    <name evidence="1" type="ORF">HK414_03210</name>
</gene>
<name>A0ABX6P1Y1_9BURK</name>
<protein>
    <submittedName>
        <fullName evidence="1">Uncharacterized protein</fullName>
    </submittedName>
</protein>
<accession>A0ABX6P1Y1</accession>
<sequence>MCSLGKAEGAAVVANCENRGQAYAQAVKMTLTTASGEVLVARDISGGYVLPQVRRSFELQRAAGALPRGPAQLAVTQDDGSKQVFDVRLAD</sequence>
<reference evidence="1 2" key="2">
    <citation type="submission" date="2020-05" db="EMBL/GenBank/DDBJ databases">
        <authorList>
            <person name="Khan S.A."/>
            <person name="Jeon C.O."/>
            <person name="Chun B.H."/>
        </authorList>
    </citation>
    <scope>NUCLEOTIDE SEQUENCE [LARGE SCALE GENOMIC DNA]</scope>
    <source>
        <strain evidence="1 2">H242</strain>
    </source>
</reference>
<dbReference type="Proteomes" id="UP000500826">
    <property type="component" value="Chromosome"/>
</dbReference>
<organism evidence="1 2">
    <name type="scientific">Ramlibacter terrae</name>
    <dbReference type="NCBI Taxonomy" id="2732511"/>
    <lineage>
        <taxon>Bacteria</taxon>
        <taxon>Pseudomonadati</taxon>
        <taxon>Pseudomonadota</taxon>
        <taxon>Betaproteobacteria</taxon>
        <taxon>Burkholderiales</taxon>
        <taxon>Comamonadaceae</taxon>
        <taxon>Ramlibacter</taxon>
    </lineage>
</organism>
<evidence type="ECO:0000313" key="2">
    <source>
        <dbReference type="Proteomes" id="UP000500826"/>
    </source>
</evidence>
<proteinExistence type="predicted"/>
<dbReference type="EMBL" id="CP053418">
    <property type="protein sequence ID" value="QJW83166.1"/>
    <property type="molecule type" value="Genomic_DNA"/>
</dbReference>
<evidence type="ECO:0000313" key="1">
    <source>
        <dbReference type="EMBL" id="QJW83166.1"/>
    </source>
</evidence>